<dbReference type="PROSITE" id="PS00867">
    <property type="entry name" value="CPSASE_2"/>
    <property type="match status" value="1"/>
</dbReference>
<dbReference type="EMBL" id="VYGV01000006">
    <property type="protein sequence ID" value="NWF45046.1"/>
    <property type="molecule type" value="Genomic_DNA"/>
</dbReference>
<dbReference type="InterPro" id="IPR011053">
    <property type="entry name" value="Single_hybrid_motif"/>
</dbReference>
<evidence type="ECO:0000256" key="1">
    <source>
        <dbReference type="ARBA" id="ARBA00001953"/>
    </source>
</evidence>
<evidence type="ECO:0000256" key="6">
    <source>
        <dbReference type="PROSITE-ProRule" id="PRU00409"/>
    </source>
</evidence>
<dbReference type="SUPFAM" id="SSF51246">
    <property type="entry name" value="Rudiment single hybrid motif"/>
    <property type="match status" value="1"/>
</dbReference>
<dbReference type="AlphaFoldDB" id="A0A7Y8KX98"/>
<comment type="caution">
    <text evidence="10">The sequence shown here is derived from an EMBL/GenBank/DDBJ whole genome shotgun (WGS) entry which is preliminary data.</text>
</comment>
<evidence type="ECO:0000259" key="8">
    <source>
        <dbReference type="PROSITE" id="PS50975"/>
    </source>
</evidence>
<keyword evidence="2" id="KW-0436">Ligase</keyword>
<evidence type="ECO:0000256" key="2">
    <source>
        <dbReference type="ARBA" id="ARBA00022598"/>
    </source>
</evidence>
<gene>
    <name evidence="10" type="ORF">F3K02_07240</name>
</gene>
<proteinExistence type="predicted"/>
<keyword evidence="4 6" id="KW-0067">ATP-binding</keyword>
<feature type="domain" description="Lipoyl-binding" evidence="7">
    <location>
        <begin position="586"/>
        <end position="661"/>
    </location>
</feature>
<keyword evidence="5" id="KW-0092">Biotin</keyword>
<dbReference type="SUPFAM" id="SSF52440">
    <property type="entry name" value="PreATP-grasp domain"/>
    <property type="match status" value="1"/>
</dbReference>
<dbReference type="GO" id="GO:0046872">
    <property type="term" value="F:metal ion binding"/>
    <property type="evidence" value="ECO:0007669"/>
    <property type="project" value="InterPro"/>
</dbReference>
<feature type="domain" description="Biotin carboxylation" evidence="9">
    <location>
        <begin position="1"/>
        <end position="444"/>
    </location>
</feature>
<dbReference type="InterPro" id="IPR011054">
    <property type="entry name" value="Rudment_hybrid_motif"/>
</dbReference>
<dbReference type="PROSITE" id="PS50979">
    <property type="entry name" value="BC"/>
    <property type="match status" value="1"/>
</dbReference>
<evidence type="ECO:0000256" key="3">
    <source>
        <dbReference type="ARBA" id="ARBA00022741"/>
    </source>
</evidence>
<dbReference type="PROSITE" id="PS50975">
    <property type="entry name" value="ATP_GRASP"/>
    <property type="match status" value="1"/>
</dbReference>
<dbReference type="PANTHER" id="PTHR18866:SF33">
    <property type="entry name" value="METHYLCROTONOYL-COA CARBOXYLASE SUBUNIT ALPHA, MITOCHONDRIAL-RELATED"/>
    <property type="match status" value="1"/>
</dbReference>
<evidence type="ECO:0000313" key="11">
    <source>
        <dbReference type="Proteomes" id="UP000545507"/>
    </source>
</evidence>
<dbReference type="InterPro" id="IPR016185">
    <property type="entry name" value="PreATP-grasp_dom_sf"/>
</dbReference>
<dbReference type="Gene3D" id="2.40.50.100">
    <property type="match status" value="1"/>
</dbReference>
<keyword evidence="11" id="KW-1185">Reference proteome</keyword>
<dbReference type="SMART" id="SM00878">
    <property type="entry name" value="Biotin_carb_C"/>
    <property type="match status" value="1"/>
</dbReference>
<dbReference type="PANTHER" id="PTHR18866">
    <property type="entry name" value="CARBOXYLASE:PYRUVATE/ACETYL-COA/PROPIONYL-COA CARBOXYLASE"/>
    <property type="match status" value="1"/>
</dbReference>
<dbReference type="Pfam" id="PF02785">
    <property type="entry name" value="Biotin_carb_C"/>
    <property type="match status" value="1"/>
</dbReference>
<dbReference type="CDD" id="cd06850">
    <property type="entry name" value="biotinyl_domain"/>
    <property type="match status" value="1"/>
</dbReference>
<dbReference type="GO" id="GO:0016874">
    <property type="term" value="F:ligase activity"/>
    <property type="evidence" value="ECO:0007669"/>
    <property type="project" value="UniProtKB-KW"/>
</dbReference>
<evidence type="ECO:0000259" key="7">
    <source>
        <dbReference type="PROSITE" id="PS50968"/>
    </source>
</evidence>
<dbReference type="InterPro" id="IPR005482">
    <property type="entry name" value="Biotin_COase_C"/>
</dbReference>
<evidence type="ECO:0000256" key="5">
    <source>
        <dbReference type="ARBA" id="ARBA00023267"/>
    </source>
</evidence>
<dbReference type="InterPro" id="IPR011761">
    <property type="entry name" value="ATP-grasp"/>
</dbReference>
<dbReference type="Proteomes" id="UP000545507">
    <property type="component" value="Unassembled WGS sequence"/>
</dbReference>
<reference evidence="10 11" key="1">
    <citation type="submission" date="2019-09" db="EMBL/GenBank/DDBJ databases">
        <title>Hydrogenophaga aromatica sp. nov., isolated from a para-xylene-degrading enrichment culture.</title>
        <authorList>
            <person name="Tancsics A."/>
            <person name="Banerjee S."/>
        </authorList>
    </citation>
    <scope>NUCLEOTIDE SEQUENCE [LARGE SCALE GENOMIC DNA]</scope>
    <source>
        <strain evidence="10 11">D2P1</strain>
    </source>
</reference>
<organism evidence="10 11">
    <name type="scientific">Hydrogenophaga aromaticivorans</name>
    <dbReference type="NCBI Taxonomy" id="2610898"/>
    <lineage>
        <taxon>Bacteria</taxon>
        <taxon>Pseudomonadati</taxon>
        <taxon>Pseudomonadota</taxon>
        <taxon>Betaproteobacteria</taxon>
        <taxon>Burkholderiales</taxon>
        <taxon>Comamonadaceae</taxon>
        <taxon>Hydrogenophaga</taxon>
    </lineage>
</organism>
<protein>
    <submittedName>
        <fullName evidence="10">ATP-grasp domain-containing protein</fullName>
    </submittedName>
</protein>
<dbReference type="RefSeq" id="WP_177134683.1">
    <property type="nucleotide sequence ID" value="NZ_VYGV01000006.1"/>
</dbReference>
<dbReference type="InterPro" id="IPR000089">
    <property type="entry name" value="Biotin_lipoyl"/>
</dbReference>
<dbReference type="Pfam" id="PF00289">
    <property type="entry name" value="Biotin_carb_N"/>
    <property type="match status" value="1"/>
</dbReference>
<dbReference type="SUPFAM" id="SSF56059">
    <property type="entry name" value="Glutathione synthetase ATP-binding domain-like"/>
    <property type="match status" value="1"/>
</dbReference>
<dbReference type="Pfam" id="PF00364">
    <property type="entry name" value="Biotin_lipoyl"/>
    <property type="match status" value="1"/>
</dbReference>
<dbReference type="Pfam" id="PF02786">
    <property type="entry name" value="CPSase_L_D2"/>
    <property type="match status" value="1"/>
</dbReference>
<feature type="domain" description="ATP-grasp" evidence="8">
    <location>
        <begin position="120"/>
        <end position="316"/>
    </location>
</feature>
<dbReference type="PROSITE" id="PS50968">
    <property type="entry name" value="BIOTINYL_LIPOYL"/>
    <property type="match status" value="1"/>
</dbReference>
<evidence type="ECO:0000259" key="9">
    <source>
        <dbReference type="PROSITE" id="PS50979"/>
    </source>
</evidence>
<keyword evidence="3 6" id="KW-0547">Nucleotide-binding</keyword>
<sequence>MFKKILIANRGEIACRIAHTCRRLGIAVAGVHSSADRDALHVDLIGESIEIGGATPAESYLRIDAVIDAARRTGSQAIHPGFGFLAENAVFARTVEAAGLVFIGPTPEVIERLGDKASAKREARAAGAAVLGGSELPSRDAAEVAATVRGLPLPVILKAAAGGGGKGMRVVQQLDGLMEAIEAAMREAKSSFGDAALIVEAFVERGRHIEVQIVGDGHGEVIHLFERECTLQRRHQKVIEEAPAVNLAPALREAMLGDAVRLGQRLRYRGVGTVEFIVQGDSHHFLEVNPRLQVEHPVTEEVTGIDIVEVMLRIAANEGLPLRQSEVQMRGHAIEARVCAEDAAQNFLPSTGELIAVRFPTSGVRVESGVRAGMVVTPYYDSMLAKLIVHAPTREAALDRLSGALGETQVHGVETNCAFLQRLLALPATRDASFHTRLIDEVLAEGGQGTGSAPLERLAAAAAWWLLDARRSSKPFGAWSALDVTGWQMHAGDDRLTPVPALLLRSGGTTHEARFGAVSPESEVTVQIGTERVRLALTASAGSDWRLRIGDCHEVLTIVRSDDAVFVQSGGTAHAIGVTSYLSQVATGRQASGQLRTPMMGMILKTHVEVGERVRAGDVVATMESMKMEMRINADHDGVVRSLSVQPGQMVERGLVVAVVESEGAAE</sequence>
<dbReference type="SUPFAM" id="SSF51230">
    <property type="entry name" value="Single hybrid motif"/>
    <property type="match status" value="1"/>
</dbReference>
<evidence type="ECO:0000313" key="10">
    <source>
        <dbReference type="EMBL" id="NWF45046.1"/>
    </source>
</evidence>
<dbReference type="Gene3D" id="3.30.470.20">
    <property type="entry name" value="ATP-grasp fold, B domain"/>
    <property type="match status" value="1"/>
</dbReference>
<dbReference type="InterPro" id="IPR005481">
    <property type="entry name" value="BC-like_N"/>
</dbReference>
<dbReference type="InterPro" id="IPR011764">
    <property type="entry name" value="Biotin_carboxylation_dom"/>
</dbReference>
<dbReference type="InterPro" id="IPR005479">
    <property type="entry name" value="CPAse_ATP-bd"/>
</dbReference>
<dbReference type="GO" id="GO:0005524">
    <property type="term" value="F:ATP binding"/>
    <property type="evidence" value="ECO:0007669"/>
    <property type="project" value="UniProtKB-UniRule"/>
</dbReference>
<comment type="cofactor">
    <cofactor evidence="1">
        <name>biotin</name>
        <dbReference type="ChEBI" id="CHEBI:57586"/>
    </cofactor>
</comment>
<name>A0A7Y8KX98_9BURK</name>
<evidence type="ECO:0000256" key="4">
    <source>
        <dbReference type="ARBA" id="ARBA00022840"/>
    </source>
</evidence>
<dbReference type="InterPro" id="IPR050856">
    <property type="entry name" value="Biotin_carboxylase_complex"/>
</dbReference>
<accession>A0A7Y8KX98</accession>